<dbReference type="InterPro" id="IPR024759">
    <property type="entry name" value="UvrB_YAD/RRR_dom"/>
</dbReference>
<dbReference type="HAMAP" id="MF_00204">
    <property type="entry name" value="UvrB"/>
    <property type="match status" value="1"/>
</dbReference>
<keyword evidence="20" id="KW-1185">Reference proteome</keyword>
<dbReference type="Gene3D" id="3.40.50.300">
    <property type="entry name" value="P-loop containing nucleotide triphosphate hydrolases"/>
    <property type="match status" value="3"/>
</dbReference>
<evidence type="ECO:0000313" key="19">
    <source>
        <dbReference type="EMBL" id="MBF9222641.1"/>
    </source>
</evidence>
<dbReference type="InterPro" id="IPR001943">
    <property type="entry name" value="UVR_dom"/>
</dbReference>
<dbReference type="PANTHER" id="PTHR24029:SF0">
    <property type="entry name" value="UVRABC SYSTEM PROTEIN B"/>
    <property type="match status" value="1"/>
</dbReference>
<evidence type="ECO:0000256" key="2">
    <source>
        <dbReference type="ARBA" id="ARBA00008533"/>
    </source>
</evidence>
<evidence type="ECO:0000313" key="20">
    <source>
        <dbReference type="Proteomes" id="UP000618931"/>
    </source>
</evidence>
<evidence type="ECO:0000256" key="6">
    <source>
        <dbReference type="ARBA" id="ARBA00022769"/>
    </source>
</evidence>
<keyword evidence="9 13" id="KW-0234">DNA repair</keyword>
<dbReference type="Proteomes" id="UP000618931">
    <property type="component" value="Unassembled WGS sequence"/>
</dbReference>
<dbReference type="InterPro" id="IPR041471">
    <property type="entry name" value="UvrB_inter"/>
</dbReference>
<dbReference type="SUPFAM" id="SSF46600">
    <property type="entry name" value="C-terminal UvrC-binding domain of UvrB"/>
    <property type="match status" value="1"/>
</dbReference>
<name>A0ABS0I6P3_9BACT</name>
<feature type="short sequence motif" description="Beta-hairpin" evidence="13">
    <location>
        <begin position="90"/>
        <end position="113"/>
    </location>
</feature>
<comment type="similarity">
    <text evidence="2 13 14">Belongs to the UvrB family.</text>
</comment>
<dbReference type="NCBIfam" id="NF003673">
    <property type="entry name" value="PRK05298.1"/>
    <property type="match status" value="1"/>
</dbReference>
<evidence type="ECO:0000256" key="14">
    <source>
        <dbReference type="RuleBase" id="RU003587"/>
    </source>
</evidence>
<dbReference type="Pfam" id="PF02151">
    <property type="entry name" value="UVR"/>
    <property type="match status" value="1"/>
</dbReference>
<keyword evidence="15" id="KW-0175">Coiled coil</keyword>
<dbReference type="Pfam" id="PF12344">
    <property type="entry name" value="UvrB"/>
    <property type="match status" value="1"/>
</dbReference>
<evidence type="ECO:0000256" key="13">
    <source>
        <dbReference type="HAMAP-Rule" id="MF_00204"/>
    </source>
</evidence>
<dbReference type="Pfam" id="PF04851">
    <property type="entry name" value="ResIII"/>
    <property type="match status" value="1"/>
</dbReference>
<dbReference type="PANTHER" id="PTHR24029">
    <property type="entry name" value="UVRABC SYSTEM PROTEIN B"/>
    <property type="match status" value="1"/>
</dbReference>
<evidence type="ECO:0000256" key="10">
    <source>
        <dbReference type="ARBA" id="ARBA00023236"/>
    </source>
</evidence>
<keyword evidence="3 13" id="KW-0963">Cytoplasm</keyword>
<sequence>MEYQLTSEFKPTGDQPTAIAKLVEGVNNGEPAQVLLGATGTGKTFTMANVIAETGKPALVLCHNKTLAAQLYGEFKAFFPNNAVEYYISYYDYYQPEAYIASTDVFIEKDLAINQEIEKLRLHTTSTLLSGRRDVIVVASVSCIYGIGNPEEFAKNVIFLKPGMRYTRNNLLYQFVQILYSRTEVEFSRGTFRVKGDTVDVFPAYADYAVRVYFFGDEIESVHKIDPVSGKKLSDEANGIALYPANLFVTGKETLNTAIKEIQDDMVHQHAYFEKEGRDAEAKRIMERTEFDLEMIRELGYCSGIENYSRYFDRRTPGARPFCLLDYFPDDYLLVVDESHATMPQIRAMWGGDRSRKTALIEYGFRLPSALDNRPLTFNEFESMYRQAVFVSATPADYELEQSGGTIVEQIIRPTGLLDPEIDIRPSVNQIDDLLDEVDNRVKMGDRVLVTTLTKRMAEELSKYMDRLGIKVEYVHSDVKTLDRVEILRKLRLGEIDVLIGVNLLREGLDLPEVSLVAILDADKEGFLRDQRSLIQTMGRAARNDRGKVIMYADRITGSMQRAIDETNRRRATQLAYNEEHGITPRTVRKSHSEIMGQTALSDYRIVETQGYAGPDSDGGAALALAAEPVVAMMTRPELEKLIKTTEKQMEAAAKDLDFLTAAKLRDELAALKTMLKGKRE</sequence>
<dbReference type="PROSITE" id="PS51192">
    <property type="entry name" value="HELICASE_ATP_BIND_1"/>
    <property type="match status" value="1"/>
</dbReference>
<evidence type="ECO:0000256" key="9">
    <source>
        <dbReference type="ARBA" id="ARBA00023204"/>
    </source>
</evidence>
<reference evidence="19 20" key="1">
    <citation type="submission" date="2020-11" db="EMBL/GenBank/DDBJ databases">
        <authorList>
            <person name="Kim M.K."/>
        </authorList>
    </citation>
    <scope>NUCLEOTIDE SEQUENCE [LARGE SCALE GENOMIC DNA]</scope>
    <source>
        <strain evidence="19 20">BT662</strain>
    </source>
</reference>
<keyword evidence="6 13" id="KW-0228">DNA excision</keyword>
<dbReference type="CDD" id="cd18790">
    <property type="entry name" value="SF2_C_UvrB"/>
    <property type="match status" value="1"/>
</dbReference>
<dbReference type="SMART" id="SM00487">
    <property type="entry name" value="DEXDc"/>
    <property type="match status" value="1"/>
</dbReference>
<comment type="subcellular location">
    <subcellularLocation>
        <location evidence="1 13 14">Cytoplasm</location>
    </subcellularLocation>
</comment>
<protein>
    <recommendedName>
        <fullName evidence="12 13">UvrABC system protein B</fullName>
        <shortName evidence="13">Protein UvrB</shortName>
    </recommendedName>
    <alternativeName>
        <fullName evidence="13">Excinuclease ABC subunit B</fullName>
    </alternativeName>
</protein>
<feature type="domain" description="Helicase ATP-binding" evidence="17">
    <location>
        <begin position="24"/>
        <end position="182"/>
    </location>
</feature>
<dbReference type="PROSITE" id="PS51194">
    <property type="entry name" value="HELICASE_CTER"/>
    <property type="match status" value="1"/>
</dbReference>
<dbReference type="NCBIfam" id="TIGR00631">
    <property type="entry name" value="uvrb"/>
    <property type="match status" value="1"/>
</dbReference>
<feature type="binding site" evidence="13">
    <location>
        <begin position="37"/>
        <end position="44"/>
    </location>
    <ligand>
        <name>ATP</name>
        <dbReference type="ChEBI" id="CHEBI:30616"/>
    </ligand>
</feature>
<proteinExistence type="inferred from homology"/>
<feature type="coiled-coil region" evidence="15">
    <location>
        <begin position="636"/>
        <end position="663"/>
    </location>
</feature>
<evidence type="ECO:0000256" key="1">
    <source>
        <dbReference type="ARBA" id="ARBA00004496"/>
    </source>
</evidence>
<dbReference type="RefSeq" id="WP_196294085.1">
    <property type="nucleotide sequence ID" value="NZ_JADQDM010000008.1"/>
</dbReference>
<keyword evidence="10 13" id="KW-0742">SOS response</keyword>
<dbReference type="InterPro" id="IPR027417">
    <property type="entry name" value="P-loop_NTPase"/>
</dbReference>
<dbReference type="Pfam" id="PF17757">
    <property type="entry name" value="UvrB_inter"/>
    <property type="match status" value="1"/>
</dbReference>
<comment type="domain">
    <text evidence="13">The beta-hairpin motif is involved in DNA binding.</text>
</comment>
<keyword evidence="5 13" id="KW-0227">DNA damage</keyword>
<dbReference type="InterPro" id="IPR014001">
    <property type="entry name" value="Helicase_ATP-bd"/>
</dbReference>
<dbReference type="InterPro" id="IPR004807">
    <property type="entry name" value="UvrB"/>
</dbReference>
<dbReference type="CDD" id="cd17916">
    <property type="entry name" value="DEXHc_UvrB"/>
    <property type="match status" value="1"/>
</dbReference>
<dbReference type="InterPro" id="IPR001650">
    <property type="entry name" value="Helicase_C-like"/>
</dbReference>
<feature type="domain" description="Helicase C-terminal" evidence="18">
    <location>
        <begin position="430"/>
        <end position="592"/>
    </location>
</feature>
<evidence type="ECO:0000256" key="5">
    <source>
        <dbReference type="ARBA" id="ARBA00022763"/>
    </source>
</evidence>
<comment type="subunit">
    <text evidence="11 13 14">Forms a heterotetramer with UvrA during the search for lesions. Interacts with UvrC in an incision complex.</text>
</comment>
<feature type="domain" description="UVR" evidence="16">
    <location>
        <begin position="640"/>
        <end position="675"/>
    </location>
</feature>
<dbReference type="InterPro" id="IPR006935">
    <property type="entry name" value="Helicase/UvrB_N"/>
</dbReference>
<evidence type="ECO:0000256" key="15">
    <source>
        <dbReference type="SAM" id="Coils"/>
    </source>
</evidence>
<evidence type="ECO:0000256" key="8">
    <source>
        <dbReference type="ARBA" id="ARBA00022881"/>
    </source>
</evidence>
<dbReference type="SMART" id="SM00490">
    <property type="entry name" value="HELICc"/>
    <property type="match status" value="1"/>
</dbReference>
<gene>
    <name evidence="13 19" type="primary">uvrB</name>
    <name evidence="19" type="ORF">I2H31_16165</name>
</gene>
<dbReference type="Pfam" id="PF00271">
    <property type="entry name" value="Helicase_C"/>
    <property type="match status" value="1"/>
</dbReference>
<evidence type="ECO:0000259" key="17">
    <source>
        <dbReference type="PROSITE" id="PS51192"/>
    </source>
</evidence>
<dbReference type="Gene3D" id="4.10.860.10">
    <property type="entry name" value="UVR domain"/>
    <property type="match status" value="1"/>
</dbReference>
<evidence type="ECO:0000256" key="3">
    <source>
        <dbReference type="ARBA" id="ARBA00022490"/>
    </source>
</evidence>
<comment type="caution">
    <text evidence="19">The sequence shown here is derived from an EMBL/GenBank/DDBJ whole genome shotgun (WGS) entry which is preliminary data.</text>
</comment>
<organism evidence="19 20">
    <name type="scientific">Hymenobacter ruricola</name>
    <dbReference type="NCBI Taxonomy" id="2791023"/>
    <lineage>
        <taxon>Bacteria</taxon>
        <taxon>Pseudomonadati</taxon>
        <taxon>Bacteroidota</taxon>
        <taxon>Cytophagia</taxon>
        <taxon>Cytophagales</taxon>
        <taxon>Hymenobacteraceae</taxon>
        <taxon>Hymenobacter</taxon>
    </lineage>
</organism>
<evidence type="ECO:0000256" key="11">
    <source>
        <dbReference type="ARBA" id="ARBA00026033"/>
    </source>
</evidence>
<dbReference type="InterPro" id="IPR036876">
    <property type="entry name" value="UVR_dom_sf"/>
</dbReference>
<dbReference type="EMBL" id="JADQDM010000008">
    <property type="protein sequence ID" value="MBF9222641.1"/>
    <property type="molecule type" value="Genomic_DNA"/>
</dbReference>
<comment type="function">
    <text evidence="13">The UvrABC repair system catalyzes the recognition and processing of DNA lesions. A damage recognition complex composed of 2 UvrA and 2 UvrB subunits scans DNA for abnormalities. Upon binding of the UvrA(2)B(2) complex to a putative damaged site, the DNA wraps around one UvrB monomer. DNA wrap is dependent on ATP binding by UvrB and probably causes local melting of the DNA helix, facilitating insertion of UvrB beta-hairpin between the DNA strands. Then UvrB probes one DNA strand for the presence of a lesion. If a lesion is found the UvrA subunits dissociate and the UvrB-DNA preincision complex is formed. This complex is subsequently bound by UvrC and the second UvrB is released. If no lesion is found, the DNA wraps around the other UvrB subunit that will check the other stand for damage.</text>
</comment>
<dbReference type="SUPFAM" id="SSF52540">
    <property type="entry name" value="P-loop containing nucleoside triphosphate hydrolases"/>
    <property type="match status" value="2"/>
</dbReference>
<evidence type="ECO:0000259" key="18">
    <source>
        <dbReference type="PROSITE" id="PS51194"/>
    </source>
</evidence>
<keyword evidence="4 13" id="KW-0547">Nucleotide-binding</keyword>
<accession>A0ABS0I6P3</accession>
<dbReference type="PROSITE" id="PS50151">
    <property type="entry name" value="UVR"/>
    <property type="match status" value="1"/>
</dbReference>
<evidence type="ECO:0000256" key="12">
    <source>
        <dbReference type="ARBA" id="ARBA00029504"/>
    </source>
</evidence>
<keyword evidence="8 13" id="KW-0267">Excision nuclease</keyword>
<keyword evidence="7 13" id="KW-0067">ATP-binding</keyword>
<evidence type="ECO:0000256" key="7">
    <source>
        <dbReference type="ARBA" id="ARBA00022840"/>
    </source>
</evidence>
<evidence type="ECO:0000256" key="4">
    <source>
        <dbReference type="ARBA" id="ARBA00022741"/>
    </source>
</evidence>
<evidence type="ECO:0000259" key="16">
    <source>
        <dbReference type="PROSITE" id="PS50151"/>
    </source>
</evidence>